<dbReference type="PANTHER" id="PTHR11705:SF91">
    <property type="entry name" value="FI01817P-RELATED"/>
    <property type="match status" value="1"/>
</dbReference>
<evidence type="ECO:0000256" key="11">
    <source>
        <dbReference type="PROSITE-ProRule" id="PRU01379"/>
    </source>
</evidence>
<keyword evidence="3" id="KW-0121">Carboxypeptidase</keyword>
<dbReference type="Proteomes" id="UP000549394">
    <property type="component" value="Unassembled WGS sequence"/>
</dbReference>
<keyword evidence="12" id="KW-1133">Transmembrane helix</keyword>
<feature type="transmembrane region" description="Helical" evidence="12">
    <location>
        <begin position="60"/>
        <end position="83"/>
    </location>
</feature>
<dbReference type="Gene3D" id="1.20.1250.20">
    <property type="entry name" value="MFS general substrate transporter like domains"/>
    <property type="match status" value="1"/>
</dbReference>
<evidence type="ECO:0000256" key="1">
    <source>
        <dbReference type="ARBA" id="ARBA00001947"/>
    </source>
</evidence>
<dbReference type="InterPro" id="IPR036259">
    <property type="entry name" value="MFS_trans_sf"/>
</dbReference>
<dbReference type="SUPFAM" id="SSF103473">
    <property type="entry name" value="MFS general substrate transporter"/>
    <property type="match status" value="1"/>
</dbReference>
<proteinExistence type="inferred from homology"/>
<dbReference type="SMART" id="SM00631">
    <property type="entry name" value="Zn_pept"/>
    <property type="match status" value="1"/>
</dbReference>
<dbReference type="InterPro" id="IPR003146">
    <property type="entry name" value="M14A_act_pep"/>
</dbReference>
<evidence type="ECO:0000256" key="8">
    <source>
        <dbReference type="ARBA" id="ARBA00022833"/>
    </source>
</evidence>
<evidence type="ECO:0000256" key="10">
    <source>
        <dbReference type="ARBA" id="ARBA00023157"/>
    </source>
</evidence>
<evidence type="ECO:0000313" key="14">
    <source>
        <dbReference type="EMBL" id="CAD5124706.1"/>
    </source>
</evidence>
<accession>A0A7I8W998</accession>
<feature type="transmembrane region" description="Helical" evidence="12">
    <location>
        <begin position="378"/>
        <end position="401"/>
    </location>
</feature>
<keyword evidence="7" id="KW-0378">Hydrolase</keyword>
<evidence type="ECO:0000256" key="2">
    <source>
        <dbReference type="ARBA" id="ARBA00005988"/>
    </source>
</evidence>
<dbReference type="EMBL" id="CAJFCJ010000022">
    <property type="protein sequence ID" value="CAD5124706.1"/>
    <property type="molecule type" value="Genomic_DNA"/>
</dbReference>
<comment type="similarity">
    <text evidence="2 11">Belongs to the peptidase M14 family.</text>
</comment>
<feature type="transmembrane region" description="Helical" evidence="12">
    <location>
        <begin position="275"/>
        <end position="294"/>
    </location>
</feature>
<feature type="transmembrane region" description="Helical" evidence="12">
    <location>
        <begin position="176"/>
        <end position="198"/>
    </location>
</feature>
<feature type="transmembrane region" description="Helical" evidence="12">
    <location>
        <begin position="103"/>
        <end position="126"/>
    </location>
</feature>
<dbReference type="PRINTS" id="PR00765">
    <property type="entry name" value="CRBOXYPTASEA"/>
</dbReference>
<dbReference type="InterPro" id="IPR057246">
    <property type="entry name" value="CARBOXYPEPT_ZN_1"/>
</dbReference>
<keyword evidence="6" id="KW-0732">Signal</keyword>
<evidence type="ECO:0000256" key="4">
    <source>
        <dbReference type="ARBA" id="ARBA00022670"/>
    </source>
</evidence>
<feature type="transmembrane region" description="Helical" evidence="12">
    <location>
        <begin position="314"/>
        <end position="337"/>
    </location>
</feature>
<dbReference type="GO" id="GO:0008270">
    <property type="term" value="F:zinc ion binding"/>
    <property type="evidence" value="ECO:0007669"/>
    <property type="project" value="InterPro"/>
</dbReference>
<feature type="active site" description="Proton donor/acceptor" evidence="11">
    <location>
        <position position="794"/>
    </location>
</feature>
<feature type="transmembrane region" description="Helical" evidence="12">
    <location>
        <begin position="147"/>
        <end position="170"/>
    </location>
</feature>
<keyword evidence="12" id="KW-0812">Transmembrane</keyword>
<keyword evidence="4" id="KW-0645">Protease</keyword>
<keyword evidence="5" id="KW-0479">Metal-binding</keyword>
<organism evidence="14 15">
    <name type="scientific">Dimorphilus gyrociliatus</name>
    <dbReference type="NCBI Taxonomy" id="2664684"/>
    <lineage>
        <taxon>Eukaryota</taxon>
        <taxon>Metazoa</taxon>
        <taxon>Spiralia</taxon>
        <taxon>Lophotrochozoa</taxon>
        <taxon>Annelida</taxon>
        <taxon>Polychaeta</taxon>
        <taxon>Polychaeta incertae sedis</taxon>
        <taxon>Dinophilidae</taxon>
        <taxon>Dimorphilus</taxon>
    </lineage>
</organism>
<dbReference type="InterPro" id="IPR036990">
    <property type="entry name" value="M14A-like_propep"/>
</dbReference>
<dbReference type="Pfam" id="PF02244">
    <property type="entry name" value="Propep_M14"/>
    <property type="match status" value="1"/>
</dbReference>
<feature type="transmembrane region" description="Helical" evidence="12">
    <location>
        <begin position="349"/>
        <end position="372"/>
    </location>
</feature>
<dbReference type="GO" id="GO:0004181">
    <property type="term" value="F:metallocarboxypeptidase activity"/>
    <property type="evidence" value="ECO:0007669"/>
    <property type="project" value="InterPro"/>
</dbReference>
<dbReference type="PANTHER" id="PTHR11705">
    <property type="entry name" value="PROTEASE FAMILY M14 CARBOXYPEPTIDASE A,B"/>
    <property type="match status" value="1"/>
</dbReference>
<keyword evidence="9" id="KW-0482">Metalloprotease</keyword>
<evidence type="ECO:0000256" key="6">
    <source>
        <dbReference type="ARBA" id="ARBA00022729"/>
    </source>
</evidence>
<evidence type="ECO:0000256" key="3">
    <source>
        <dbReference type="ARBA" id="ARBA00022645"/>
    </source>
</evidence>
<dbReference type="PROSITE" id="PS52035">
    <property type="entry name" value="PEPTIDASE_M14"/>
    <property type="match status" value="1"/>
</dbReference>
<dbReference type="GO" id="GO:0006508">
    <property type="term" value="P:proteolysis"/>
    <property type="evidence" value="ECO:0007669"/>
    <property type="project" value="UniProtKB-KW"/>
</dbReference>
<dbReference type="GO" id="GO:0005615">
    <property type="term" value="C:extracellular space"/>
    <property type="evidence" value="ECO:0007669"/>
    <property type="project" value="TreeGrafter"/>
</dbReference>
<comment type="caution">
    <text evidence="14">The sequence shown here is derived from an EMBL/GenBank/DDBJ whole genome shotgun (WGS) entry which is preliminary data.</text>
</comment>
<dbReference type="Gene3D" id="3.40.630.10">
    <property type="entry name" value="Zn peptidases"/>
    <property type="match status" value="1"/>
</dbReference>
<keyword evidence="12" id="KW-0472">Membrane</keyword>
<reference evidence="14 15" key="1">
    <citation type="submission" date="2020-08" db="EMBL/GenBank/DDBJ databases">
        <authorList>
            <person name="Hejnol A."/>
        </authorList>
    </citation>
    <scope>NUCLEOTIDE SEQUENCE [LARGE SCALE GENOMIC DNA]</scope>
</reference>
<keyword evidence="8" id="KW-0862">Zinc</keyword>
<gene>
    <name evidence="14" type="ORF">DGYR_LOCUS12204</name>
</gene>
<dbReference type="FunFam" id="3.40.630.10:FF:000084">
    <property type="entry name" value="Carboxypeptidase B2"/>
    <property type="match status" value="1"/>
</dbReference>
<dbReference type="PROSITE" id="PS00132">
    <property type="entry name" value="CARBOXYPEPT_ZN_1"/>
    <property type="match status" value="1"/>
</dbReference>
<sequence>MLEFRVLAVIIFGCFEVLLGGLGLGWPSLVYMLKHEGFFIEKCSSNSTILEVNCKERDTAFNLVFSVSMGLAGFGGLFSGFILDKFGLFWSRISQFLPLLLCYGLLSSRIVNGSLLFISIISLNFSNIQILNNSTVLANLVPQYKSIIISIFSCMFNTSIAVADVIKIIYERGIEMYKIFLFLSGITVIQLTASGLLMPYNKPLDENFETLIEKFQKKKDSVPDLAIGMRQACQSTLEIVSVTAVKKDKFLDFRNFLQHFKKQKKKLRETLSNKLYLLTVMFEAVNHLNVIYYISSLNSVIEDMADNNSELVSWHISLFSYIQYANVIVALFIGWIIEKADKSNNRFAFSLMTLVCIISGSSIVLIVTIKVLNLQVVGYFGFLLARILTYSLPPVIFLRWLDNEHFGMAMGSCQVILSAFGLMANPLYRLNVEVFRKNNFYKIVKVIPSDQQHLEWLKDVYKQEKVDFLIEPSVKGVPCEVLLSPQQQIPFERSLNTFNFQYEESNADVESDLQTLWSRLDNNKNFNLDDFNDFDTIMDGLDEMQSRCPNGASCSIRSIGNSHEGRLQKVFELTKEGNGRKIIWIDSAIHAREWLSAATVLNILNTLIEQSDQDAINLFNKYDFYFLPVVNPDGYQYTFDYDRFWRKNRRQNPGGCFGIDLNRNYDSRWGTDGVSTNPCSQTYPGASVASERETVNVQNEALRIGSNTLAWITTHTFGQMVLTPFSYTEDGICYRSDDYAELKRSADAFANGIEEVYGTSWVRGSFCEVLYPGSGTLVDYVKEKAGVKYSYTPELRGPGFDPSRDQIQPSYNEFWNGFKKLIAEIEAIEGLN</sequence>
<comment type="cofactor">
    <cofactor evidence="1">
        <name>Zn(2+)</name>
        <dbReference type="ChEBI" id="CHEBI:29105"/>
    </cofactor>
</comment>
<evidence type="ECO:0000259" key="13">
    <source>
        <dbReference type="PROSITE" id="PS52035"/>
    </source>
</evidence>
<evidence type="ECO:0000256" key="12">
    <source>
        <dbReference type="SAM" id="Phobius"/>
    </source>
</evidence>
<feature type="transmembrane region" description="Helical" evidence="12">
    <location>
        <begin position="6"/>
        <end position="26"/>
    </location>
</feature>
<dbReference type="OrthoDB" id="3626597at2759"/>
<evidence type="ECO:0000313" key="15">
    <source>
        <dbReference type="Proteomes" id="UP000549394"/>
    </source>
</evidence>
<dbReference type="SUPFAM" id="SSF53187">
    <property type="entry name" value="Zn-dependent exopeptidases"/>
    <property type="match status" value="1"/>
</dbReference>
<evidence type="ECO:0000256" key="5">
    <source>
        <dbReference type="ARBA" id="ARBA00022723"/>
    </source>
</evidence>
<keyword evidence="10" id="KW-1015">Disulfide bond</keyword>
<feature type="domain" description="Peptidase M14" evidence="13">
    <location>
        <begin position="530"/>
        <end position="825"/>
    </location>
</feature>
<dbReference type="InterPro" id="IPR000834">
    <property type="entry name" value="Peptidase_M14"/>
</dbReference>
<evidence type="ECO:0000256" key="7">
    <source>
        <dbReference type="ARBA" id="ARBA00022801"/>
    </source>
</evidence>
<dbReference type="SUPFAM" id="SSF54897">
    <property type="entry name" value="Protease propeptides/inhibitors"/>
    <property type="match status" value="1"/>
</dbReference>
<evidence type="ECO:0000256" key="9">
    <source>
        <dbReference type="ARBA" id="ARBA00023049"/>
    </source>
</evidence>
<protein>
    <submittedName>
        <fullName evidence="14">DgyrCDS12968</fullName>
    </submittedName>
</protein>
<dbReference type="AlphaFoldDB" id="A0A7I8W998"/>
<dbReference type="Gene3D" id="3.30.70.340">
    <property type="entry name" value="Metallocarboxypeptidase-like"/>
    <property type="match status" value="1"/>
</dbReference>
<dbReference type="Pfam" id="PF00246">
    <property type="entry name" value="Peptidase_M14"/>
    <property type="match status" value="1"/>
</dbReference>
<name>A0A7I8W998_9ANNE</name>
<keyword evidence="15" id="KW-1185">Reference proteome</keyword>